<sequence>MDSFLDYAQYGLTQLLTFTARFLSFVIPLLFRFTQTHPTITNVLGYVLAAYISWKLLCHLWTVIKRIMLVFVIIFAVLLWSRGLHQVVSHDVPVLMQYLEPKASLPDLWNRFIYYVHPAHFKHYYSTALRYHLETLRDRSLQVLASMSN</sequence>
<evidence type="ECO:0000313" key="2">
    <source>
        <dbReference type="EMBL" id="SCU77796.1"/>
    </source>
</evidence>
<keyword evidence="3" id="KW-1185">Reference proteome</keyword>
<keyword evidence="1" id="KW-1133">Transmembrane helix</keyword>
<feature type="transmembrane region" description="Helical" evidence="1">
    <location>
        <begin position="63"/>
        <end position="80"/>
    </location>
</feature>
<dbReference type="Pfam" id="PF12716">
    <property type="entry name" value="Apq12"/>
    <property type="match status" value="1"/>
</dbReference>
<feature type="transmembrane region" description="Helical" evidence="1">
    <location>
        <begin position="12"/>
        <end position="33"/>
    </location>
</feature>
<evidence type="ECO:0000256" key="1">
    <source>
        <dbReference type="SAM" id="Phobius"/>
    </source>
</evidence>
<evidence type="ECO:0000313" key="3">
    <source>
        <dbReference type="Proteomes" id="UP000191144"/>
    </source>
</evidence>
<protein>
    <submittedName>
        <fullName evidence="2">LAME_0A02256g1_1</fullName>
    </submittedName>
</protein>
<gene>
    <name evidence="2" type="ORF">LAME_0A02256G</name>
</gene>
<accession>A0A1G4IN07</accession>
<feature type="transmembrane region" description="Helical" evidence="1">
    <location>
        <begin position="40"/>
        <end position="57"/>
    </location>
</feature>
<reference evidence="3" key="1">
    <citation type="submission" date="2016-03" db="EMBL/GenBank/DDBJ databases">
        <authorList>
            <person name="Devillers Hugo."/>
        </authorList>
    </citation>
    <scope>NUCLEOTIDE SEQUENCE [LARGE SCALE GENOMIC DNA]</scope>
</reference>
<keyword evidence="1" id="KW-0812">Transmembrane</keyword>
<dbReference type="EMBL" id="LT598483">
    <property type="protein sequence ID" value="SCU77796.1"/>
    <property type="molecule type" value="Genomic_DNA"/>
</dbReference>
<keyword evidence="1" id="KW-0472">Membrane</keyword>
<proteinExistence type="predicted"/>
<name>A0A1G4IN07_9SACH</name>
<dbReference type="OrthoDB" id="4065731at2759"/>
<dbReference type="AlphaFoldDB" id="A0A1G4IN07"/>
<organism evidence="2 3">
    <name type="scientific">Lachancea meyersii CBS 8951</name>
    <dbReference type="NCBI Taxonomy" id="1266667"/>
    <lineage>
        <taxon>Eukaryota</taxon>
        <taxon>Fungi</taxon>
        <taxon>Dikarya</taxon>
        <taxon>Ascomycota</taxon>
        <taxon>Saccharomycotina</taxon>
        <taxon>Saccharomycetes</taxon>
        <taxon>Saccharomycetales</taxon>
        <taxon>Saccharomycetaceae</taxon>
        <taxon>Lachancea</taxon>
    </lineage>
</organism>
<dbReference type="InterPro" id="IPR024316">
    <property type="entry name" value="APQ12"/>
</dbReference>
<dbReference type="Proteomes" id="UP000191144">
    <property type="component" value="Chromosome A"/>
</dbReference>